<reference evidence="1 2" key="1">
    <citation type="submission" date="2016-03" db="EMBL/GenBank/DDBJ databases">
        <authorList>
            <person name="Ploux O."/>
        </authorList>
    </citation>
    <scope>NUCLEOTIDE SEQUENCE [LARGE SCALE GENOMIC DNA]</scope>
    <source>
        <strain evidence="1 2">R0</strain>
    </source>
</reference>
<sequence length="294" mass="34026">MKISRLLELHQQHQSQGLFGSFGDGYLVAHNRVFRGVRTMALAAGYKFSDSRDEAYDAFPLLQLDRILESKTLPYANNVVPFESLTSAQQELISWDDVDGNLKRNFVFHEGSHAVFRSLKPAHRSEDVSVQVVWMLLEESFANTMELLAVIDAGDAAHRIFFELNSYVCEFDHRHHLLKALTEFGEKVLVPFMVLSYLHSNFLREKIEDKDFNQIFKMLSLENLSDTQIKTLRALSKVVFNLSERFRYQTTDFHLRLAGVKNPYELLYKTDFLKICALEEEISKVISKISSMRF</sequence>
<evidence type="ECO:0000313" key="2">
    <source>
        <dbReference type="Proteomes" id="UP000075320"/>
    </source>
</evidence>
<organism evidence="1 2">
    <name type="scientific">Bdellovibrio bacteriovorus</name>
    <dbReference type="NCBI Taxonomy" id="959"/>
    <lineage>
        <taxon>Bacteria</taxon>
        <taxon>Pseudomonadati</taxon>
        <taxon>Bdellovibrionota</taxon>
        <taxon>Bdellovibrionia</taxon>
        <taxon>Bdellovibrionales</taxon>
        <taxon>Pseudobdellovibrionaceae</taxon>
        <taxon>Bdellovibrio</taxon>
    </lineage>
</organism>
<dbReference type="EMBL" id="LUKE01000003">
    <property type="protein sequence ID" value="KYG63743.1"/>
    <property type="molecule type" value="Genomic_DNA"/>
</dbReference>
<evidence type="ECO:0000313" key="1">
    <source>
        <dbReference type="EMBL" id="KYG63743.1"/>
    </source>
</evidence>
<name>A0A150WJD9_BDEBC</name>
<dbReference type="OrthoDB" id="9987924at2"/>
<dbReference type="Proteomes" id="UP000075320">
    <property type="component" value="Unassembled WGS sequence"/>
</dbReference>
<comment type="caution">
    <text evidence="1">The sequence shown here is derived from an EMBL/GenBank/DDBJ whole genome shotgun (WGS) entry which is preliminary data.</text>
</comment>
<protein>
    <submittedName>
        <fullName evidence="1">Uncharacterized protein</fullName>
    </submittedName>
</protein>
<keyword evidence="2" id="KW-1185">Reference proteome</keyword>
<gene>
    <name evidence="1" type="ORF">AZI86_13035</name>
</gene>
<proteinExistence type="predicted"/>
<accession>A0A150WJD9</accession>
<dbReference type="AlphaFoldDB" id="A0A150WJD9"/>
<dbReference type="RefSeq" id="WP_061835637.1">
    <property type="nucleotide sequence ID" value="NZ_LUKE01000003.1"/>
</dbReference>